<dbReference type="SMART" id="SM00155">
    <property type="entry name" value="PLDc"/>
    <property type="match status" value="2"/>
</dbReference>
<protein>
    <submittedName>
        <fullName evidence="2">Phosphatidylserine/phosphatidylglycerophosphate/ cardiolipin synthase family protein</fullName>
    </submittedName>
</protein>
<dbReference type="CDD" id="cd09110">
    <property type="entry name" value="PLDc_CLS_1"/>
    <property type="match status" value="1"/>
</dbReference>
<evidence type="ECO:0000259" key="1">
    <source>
        <dbReference type="PROSITE" id="PS50035"/>
    </source>
</evidence>
<reference evidence="3" key="1">
    <citation type="journal article" date="2019" name="Int. J. Syst. Evol. Microbiol.">
        <title>The Global Catalogue of Microorganisms (GCM) 10K type strain sequencing project: providing services to taxonomists for standard genome sequencing and annotation.</title>
        <authorList>
            <consortium name="The Broad Institute Genomics Platform"/>
            <consortium name="The Broad Institute Genome Sequencing Center for Infectious Disease"/>
            <person name="Wu L."/>
            <person name="Ma J."/>
        </authorList>
    </citation>
    <scope>NUCLEOTIDE SEQUENCE [LARGE SCALE GENOMIC DNA]</scope>
    <source>
        <strain evidence="3">KCTC 52640</strain>
    </source>
</reference>
<keyword evidence="3" id="KW-1185">Reference proteome</keyword>
<comment type="caution">
    <text evidence="2">The sequence shown here is derived from an EMBL/GenBank/DDBJ whole genome shotgun (WGS) entry which is preliminary data.</text>
</comment>
<evidence type="ECO:0000313" key="2">
    <source>
        <dbReference type="EMBL" id="MFC3103376.1"/>
    </source>
</evidence>
<dbReference type="SUPFAM" id="SSF56024">
    <property type="entry name" value="Phospholipase D/nuclease"/>
    <property type="match status" value="2"/>
</dbReference>
<dbReference type="PANTHER" id="PTHR21248:SF22">
    <property type="entry name" value="PHOSPHOLIPASE D"/>
    <property type="match status" value="1"/>
</dbReference>
<proteinExistence type="predicted"/>
<dbReference type="InterPro" id="IPR025202">
    <property type="entry name" value="PLD-like_dom"/>
</dbReference>
<feature type="domain" description="PLD phosphodiesterase" evidence="1">
    <location>
        <begin position="306"/>
        <end position="333"/>
    </location>
</feature>
<dbReference type="InterPro" id="IPR001736">
    <property type="entry name" value="PLipase_D/transphosphatidylase"/>
</dbReference>
<dbReference type="Pfam" id="PF13091">
    <property type="entry name" value="PLDc_2"/>
    <property type="match status" value="2"/>
</dbReference>
<dbReference type="PANTHER" id="PTHR21248">
    <property type="entry name" value="CARDIOLIPIN SYNTHASE"/>
    <property type="match status" value="1"/>
</dbReference>
<dbReference type="PROSITE" id="PS50035">
    <property type="entry name" value="PLD"/>
    <property type="match status" value="2"/>
</dbReference>
<feature type="domain" description="PLD phosphodiesterase" evidence="1">
    <location>
        <begin position="129"/>
        <end position="156"/>
    </location>
</feature>
<dbReference type="RefSeq" id="WP_380687344.1">
    <property type="nucleotide sequence ID" value="NZ_JBHRSS010000003.1"/>
</dbReference>
<dbReference type="Gene3D" id="3.30.870.10">
    <property type="entry name" value="Endonuclease Chain A"/>
    <property type="match status" value="2"/>
</dbReference>
<sequence>MSENDTGPELADPQAYRRALEGTLGIPFTDGNRVERLVNGREIFPAMIAAVEGARESIDFLTFIYWQGDVAERFGNVLAERARAGVRVRVLLDAFGAHSMPDAVLEQLEGAGADVQWFRPTARWRFWQIDNRTHRKILLVDNEIGFTGGVGIAAEWDGDARNPQEWRETHFQLQGPVLDGLRGAFVSNWIESGARGFEDRWLLPAAEPAGDAAIQVLRTSAAVNYSDIATLLRLVISIARKRLRVTTGYFVPDRATIDMLCNAARRGVDIEILMPGPYTDSAVARMAGEDAYESLLEAGVKLYRFQPTMLHAKIVLLDDAVAVVGSANFNHRSMGKDDEIALSVIDAPTFAKLAADFDHDRGRCEQVDLQAWRRRGVWQRCKEIVGRLLSPQA</sequence>
<dbReference type="CDD" id="cd09112">
    <property type="entry name" value="PLDc_CLS_2"/>
    <property type="match status" value="1"/>
</dbReference>
<dbReference type="EMBL" id="JBHRSS010000003">
    <property type="protein sequence ID" value="MFC3103376.1"/>
    <property type="molecule type" value="Genomic_DNA"/>
</dbReference>
<dbReference type="Proteomes" id="UP001595462">
    <property type="component" value="Unassembled WGS sequence"/>
</dbReference>
<accession>A0ABV7ENA9</accession>
<name>A0ABV7ENA9_9GAMM</name>
<evidence type="ECO:0000313" key="3">
    <source>
        <dbReference type="Proteomes" id="UP001595462"/>
    </source>
</evidence>
<gene>
    <name evidence="2" type="ORF">ACFOSU_05660</name>
</gene>
<organism evidence="2 3">
    <name type="scientific">Salinisphaera aquimarina</name>
    <dbReference type="NCBI Taxonomy" id="2094031"/>
    <lineage>
        <taxon>Bacteria</taxon>
        <taxon>Pseudomonadati</taxon>
        <taxon>Pseudomonadota</taxon>
        <taxon>Gammaproteobacteria</taxon>
        <taxon>Salinisphaerales</taxon>
        <taxon>Salinisphaeraceae</taxon>
        <taxon>Salinisphaera</taxon>
    </lineage>
</organism>